<reference evidence="2 3" key="1">
    <citation type="submission" date="2018-11" db="EMBL/GenBank/DDBJ databases">
        <title>Species Designations Belie Phenotypic and Genotypic Heterogeneity in Oral Streptococci.</title>
        <authorList>
            <person name="Velsko I."/>
        </authorList>
    </citation>
    <scope>NUCLEOTIDE SEQUENCE [LARGE SCALE GENOMIC DNA]</scope>
    <source>
        <strain evidence="2 3">BCA16</strain>
    </source>
</reference>
<sequence length="178" mass="21532">MKLSYKDKVHIYELRKQGQSFKQLSKRFGVDIAGLKYMVTLIDCYGIEIVKKGKNRYYSPELKQEMIDKVLLEGRSQRSVALDYALPNRSLLKNWLAQYKKNGYTILEKTRGRPAKMGRKRKKTWEEMTELERLQEENERLRTEVAYLKKLKELEERDEALERERQRQLEKWFQEDFD</sequence>
<accession>A0A428CJY7</accession>
<dbReference type="SUPFAM" id="SSF46689">
    <property type="entry name" value="Homeodomain-like"/>
    <property type="match status" value="1"/>
</dbReference>
<dbReference type="PANTHER" id="PTHR33795:SF1">
    <property type="entry name" value="INSERTION ELEMENT IS150 PROTEIN INSJ"/>
    <property type="match status" value="1"/>
</dbReference>
<organism evidence="2 3">
    <name type="scientific">Streptococcus mitis</name>
    <dbReference type="NCBI Taxonomy" id="28037"/>
    <lineage>
        <taxon>Bacteria</taxon>
        <taxon>Bacillati</taxon>
        <taxon>Bacillota</taxon>
        <taxon>Bacilli</taxon>
        <taxon>Lactobacillales</taxon>
        <taxon>Streptococcaceae</taxon>
        <taxon>Streptococcus</taxon>
        <taxon>Streptococcus mitis group</taxon>
    </lineage>
</organism>
<feature type="coiled-coil region" evidence="1">
    <location>
        <begin position="124"/>
        <end position="171"/>
    </location>
</feature>
<dbReference type="PANTHER" id="PTHR33795">
    <property type="entry name" value="INSERTION ELEMENT IS150 PROTEIN INSJ"/>
    <property type="match status" value="1"/>
</dbReference>
<name>A0A428CJY7_STRMT</name>
<proteinExistence type="predicted"/>
<dbReference type="AlphaFoldDB" id="A0A428CJY7"/>
<dbReference type="Proteomes" id="UP000272928">
    <property type="component" value="Unassembled WGS sequence"/>
</dbReference>
<dbReference type="EMBL" id="RJNQ01000007">
    <property type="protein sequence ID" value="RSI78317.1"/>
    <property type="molecule type" value="Genomic_DNA"/>
</dbReference>
<comment type="caution">
    <text evidence="2">The sequence shown here is derived from an EMBL/GenBank/DDBJ whole genome shotgun (WGS) entry which is preliminary data.</text>
</comment>
<protein>
    <submittedName>
        <fullName evidence="2">Transposase</fullName>
    </submittedName>
</protein>
<keyword evidence="1" id="KW-0175">Coiled coil</keyword>
<evidence type="ECO:0000313" key="3">
    <source>
        <dbReference type="Proteomes" id="UP000272928"/>
    </source>
</evidence>
<gene>
    <name evidence="2" type="ORF">D8856_04850</name>
</gene>
<dbReference type="InterPro" id="IPR052057">
    <property type="entry name" value="IS150/IS1296_orfA-like"/>
</dbReference>
<evidence type="ECO:0000313" key="2">
    <source>
        <dbReference type="EMBL" id="RSI78317.1"/>
    </source>
</evidence>
<evidence type="ECO:0000256" key="1">
    <source>
        <dbReference type="SAM" id="Coils"/>
    </source>
</evidence>
<dbReference type="InterPro" id="IPR009057">
    <property type="entry name" value="Homeodomain-like_sf"/>
</dbReference>